<protein>
    <submittedName>
        <fullName evidence="2">Uncharacterized protein</fullName>
    </submittedName>
</protein>
<keyword evidence="3" id="KW-1185">Reference proteome</keyword>
<organism evidence="2 3">
    <name type="scientific">Ruminococcus bovis</name>
    <dbReference type="NCBI Taxonomy" id="2564099"/>
    <lineage>
        <taxon>Bacteria</taxon>
        <taxon>Bacillati</taxon>
        <taxon>Bacillota</taxon>
        <taxon>Clostridia</taxon>
        <taxon>Eubacteriales</taxon>
        <taxon>Oscillospiraceae</taxon>
        <taxon>Ruminococcus</taxon>
    </lineage>
</organism>
<dbReference type="RefSeq" id="WP_138156319.1">
    <property type="nucleotide sequence ID" value="NZ_CP039381.1"/>
</dbReference>
<reference evidence="2 3" key="1">
    <citation type="submission" date="2019-04" db="EMBL/GenBank/DDBJ databases">
        <authorList>
            <person name="Embree M."/>
            <person name="Gaffney J.R."/>
        </authorList>
    </citation>
    <scope>NUCLEOTIDE SEQUENCE [LARGE SCALE GENOMIC DNA]</scope>
    <source>
        <strain evidence="2 3">JE7A12</strain>
    </source>
</reference>
<keyword evidence="1" id="KW-1133">Transmembrane helix</keyword>
<dbReference type="EMBL" id="CP039381">
    <property type="protein sequence ID" value="QCT06232.1"/>
    <property type="molecule type" value="Genomic_DNA"/>
</dbReference>
<evidence type="ECO:0000256" key="1">
    <source>
        <dbReference type="SAM" id="Phobius"/>
    </source>
</evidence>
<dbReference type="AlphaFoldDB" id="A0A4P8XUD5"/>
<keyword evidence="1" id="KW-0472">Membrane</keyword>
<gene>
    <name evidence="2" type="ORF">E5Z56_02100</name>
</gene>
<keyword evidence="1" id="KW-0812">Transmembrane</keyword>
<accession>A0A4P8XUD5</accession>
<feature type="transmembrane region" description="Helical" evidence="1">
    <location>
        <begin position="6"/>
        <end position="30"/>
    </location>
</feature>
<dbReference type="OrthoDB" id="10007190at2"/>
<evidence type="ECO:0000313" key="3">
    <source>
        <dbReference type="Proteomes" id="UP000301475"/>
    </source>
</evidence>
<name>A0A4P8XUD5_9FIRM</name>
<dbReference type="KEGG" id="ruj:E5Z56_02100"/>
<sequence length="139" mass="16086">MGKTILTVALITFFIVMIIFMIVAIIRSVFYMKYQKSNKLYFSPLVGIEINGISYSLIYKGKEIDTCVIYQKYKGFYYMIGTKGIYKVGKGKIITLDQKNIEGFEVSLIETLKRECKKKISEHQELFNCISATCDDFHK</sequence>
<proteinExistence type="predicted"/>
<evidence type="ECO:0000313" key="2">
    <source>
        <dbReference type="EMBL" id="QCT06232.1"/>
    </source>
</evidence>
<dbReference type="Proteomes" id="UP000301475">
    <property type="component" value="Chromosome"/>
</dbReference>